<feature type="domain" description="Histidine kinase/HSP90-like ATPase" evidence="2">
    <location>
        <begin position="23"/>
        <end position="126"/>
    </location>
</feature>
<dbReference type="RefSeq" id="WP_153456346.1">
    <property type="nucleotide sequence ID" value="NZ_WEGJ01000035.1"/>
</dbReference>
<dbReference type="GO" id="GO:0004674">
    <property type="term" value="F:protein serine/threonine kinase activity"/>
    <property type="evidence" value="ECO:0007669"/>
    <property type="project" value="UniProtKB-KW"/>
</dbReference>
<evidence type="ECO:0000256" key="1">
    <source>
        <dbReference type="ARBA" id="ARBA00022527"/>
    </source>
</evidence>
<keyword evidence="4" id="KW-1185">Reference proteome</keyword>
<protein>
    <recommendedName>
        <fullName evidence="2">Histidine kinase/HSP90-like ATPase domain-containing protein</fullName>
    </recommendedName>
</protein>
<keyword evidence="1" id="KW-0808">Transferase</keyword>
<reference evidence="3 4" key="1">
    <citation type="submission" date="2019-10" db="EMBL/GenBank/DDBJ databases">
        <title>Streptomyces smaragdinus sp. nov. and Streptomyces fabii sp. nov., isolated from the gut of fungus growing-termite Macrotermes natalensis.</title>
        <authorList>
            <person name="Schwitalla J."/>
            <person name="Benndorf R."/>
            <person name="Martin K."/>
            <person name="De Beer W."/>
            <person name="Kaster A.-K."/>
            <person name="Vollmers J."/>
            <person name="Poulsen M."/>
            <person name="Beemelmanns C."/>
        </authorList>
    </citation>
    <scope>NUCLEOTIDE SEQUENCE [LARGE SCALE GENOMIC DNA]</scope>
    <source>
        <strain evidence="3 4">RB5</strain>
    </source>
</reference>
<keyword evidence="1" id="KW-0723">Serine/threonine-protein kinase</keyword>
<sequence>MTSTAHRTRTTFRFPLTPLGARTARRALAETAPPDDVLLVAGELLANAVQHARRAGRLGLLTVTASDDRTTYTVEVTDPRPDTHPPTAAVPDLTAESGRGLLLVDALAVSREIVPHPPVGKTVRVTLAT</sequence>
<evidence type="ECO:0000313" key="4">
    <source>
        <dbReference type="Proteomes" id="UP000466345"/>
    </source>
</evidence>
<keyword evidence="1" id="KW-0418">Kinase</keyword>
<dbReference type="AlphaFoldDB" id="A0A7K0CQB9"/>
<dbReference type="SUPFAM" id="SSF55874">
    <property type="entry name" value="ATPase domain of HSP90 chaperone/DNA topoisomerase II/histidine kinase"/>
    <property type="match status" value="1"/>
</dbReference>
<dbReference type="InterPro" id="IPR050267">
    <property type="entry name" value="Anti-sigma-factor_SerPK"/>
</dbReference>
<dbReference type="Gene3D" id="3.30.565.10">
    <property type="entry name" value="Histidine kinase-like ATPase, C-terminal domain"/>
    <property type="match status" value="1"/>
</dbReference>
<dbReference type="Pfam" id="PF13581">
    <property type="entry name" value="HATPase_c_2"/>
    <property type="match status" value="1"/>
</dbReference>
<dbReference type="EMBL" id="WEGJ01000035">
    <property type="protein sequence ID" value="MQY15523.1"/>
    <property type="molecule type" value="Genomic_DNA"/>
</dbReference>
<proteinExistence type="predicted"/>
<dbReference type="OrthoDB" id="3473697at2"/>
<evidence type="ECO:0000313" key="3">
    <source>
        <dbReference type="EMBL" id="MQY15523.1"/>
    </source>
</evidence>
<dbReference type="CDD" id="cd16936">
    <property type="entry name" value="HATPase_RsbW-like"/>
    <property type="match status" value="1"/>
</dbReference>
<dbReference type="Proteomes" id="UP000466345">
    <property type="component" value="Unassembled WGS sequence"/>
</dbReference>
<comment type="caution">
    <text evidence="3">The sequence shown here is derived from an EMBL/GenBank/DDBJ whole genome shotgun (WGS) entry which is preliminary data.</text>
</comment>
<dbReference type="PANTHER" id="PTHR35526:SF3">
    <property type="entry name" value="ANTI-SIGMA-F FACTOR RSBW"/>
    <property type="match status" value="1"/>
</dbReference>
<evidence type="ECO:0000259" key="2">
    <source>
        <dbReference type="Pfam" id="PF13581"/>
    </source>
</evidence>
<accession>A0A7K0CQB9</accession>
<dbReference type="PANTHER" id="PTHR35526">
    <property type="entry name" value="ANTI-SIGMA-F FACTOR RSBW-RELATED"/>
    <property type="match status" value="1"/>
</dbReference>
<dbReference type="InterPro" id="IPR036890">
    <property type="entry name" value="HATPase_C_sf"/>
</dbReference>
<name>A0A7K0CQB9_9ACTN</name>
<gene>
    <name evidence="3" type="ORF">SRB5_57050</name>
</gene>
<organism evidence="3 4">
    <name type="scientific">Streptomyces smaragdinus</name>
    <dbReference type="NCBI Taxonomy" id="2585196"/>
    <lineage>
        <taxon>Bacteria</taxon>
        <taxon>Bacillati</taxon>
        <taxon>Actinomycetota</taxon>
        <taxon>Actinomycetes</taxon>
        <taxon>Kitasatosporales</taxon>
        <taxon>Streptomycetaceae</taxon>
        <taxon>Streptomyces</taxon>
    </lineage>
</organism>
<dbReference type="InterPro" id="IPR003594">
    <property type="entry name" value="HATPase_dom"/>
</dbReference>